<evidence type="ECO:0000313" key="9">
    <source>
        <dbReference type="EMBL" id="QTL99210.1"/>
    </source>
</evidence>
<evidence type="ECO:0000256" key="1">
    <source>
        <dbReference type="ARBA" id="ARBA00004651"/>
    </source>
</evidence>
<feature type="transmembrane region" description="Helical" evidence="7">
    <location>
        <begin position="12"/>
        <end position="43"/>
    </location>
</feature>
<dbReference type="RefSeq" id="WP_230867602.1">
    <property type="nucleotide sequence ID" value="NZ_CP046640.1"/>
</dbReference>
<keyword evidence="3" id="KW-1003">Cell membrane</keyword>
<gene>
    <name evidence="9" type="ORF">GM661_15225</name>
</gene>
<dbReference type="AlphaFoldDB" id="A0A8A7KD74"/>
<keyword evidence="10" id="KW-1185">Reference proteome</keyword>
<dbReference type="Pfam" id="PF00528">
    <property type="entry name" value="BPD_transp_1"/>
    <property type="match status" value="1"/>
</dbReference>
<reference evidence="9" key="1">
    <citation type="submission" date="2019-12" db="EMBL/GenBank/DDBJ databases">
        <authorList>
            <person name="zhang j."/>
            <person name="sun C.M."/>
        </authorList>
    </citation>
    <scope>NUCLEOTIDE SEQUENCE</scope>
    <source>
        <strain evidence="9">NS-1</strain>
    </source>
</reference>
<feature type="transmembrane region" description="Helical" evidence="7">
    <location>
        <begin position="76"/>
        <end position="97"/>
    </location>
</feature>
<sequence>MICLERIKYSDLFWASIFLLPNLLGFIIFILLPVLASFGISFLEWDLLGEMDWIGLGNYKELMTDSVFWKVLWNTIYFTVVTVPVGIMISLFLAIALNQKIRGLKIFRSVYFLPVISSMVAVAMVWQWIYNPQFGLLNYLLSLIGINGPSWLSSTIWAMPAVMITSIWKCLGFNMLLFLAGLQGISETYYEAAEIDGANWFSKFRNITIPLLSPTTFFVIVMSVINSFQVFDQIYIMTQGGPARSTSVLVHYLYQNAFQYYRMGYASSIAYVLFFLVFIVTLIQLKRSNKWVVY</sequence>
<feature type="transmembrane region" description="Helical" evidence="7">
    <location>
        <begin position="211"/>
        <end position="231"/>
    </location>
</feature>
<feature type="transmembrane region" description="Helical" evidence="7">
    <location>
        <begin position="263"/>
        <end position="285"/>
    </location>
</feature>
<keyword evidence="4 7" id="KW-0812">Transmembrane</keyword>
<name>A0A8A7KD74_9FIRM</name>
<evidence type="ECO:0000256" key="3">
    <source>
        <dbReference type="ARBA" id="ARBA00022475"/>
    </source>
</evidence>
<evidence type="ECO:0000256" key="5">
    <source>
        <dbReference type="ARBA" id="ARBA00022989"/>
    </source>
</evidence>
<keyword evidence="2 7" id="KW-0813">Transport</keyword>
<evidence type="ECO:0000259" key="8">
    <source>
        <dbReference type="PROSITE" id="PS50928"/>
    </source>
</evidence>
<dbReference type="KEGG" id="ifn:GM661_15225"/>
<organism evidence="9 10">
    <name type="scientific">Iocasia fonsfrigidae</name>
    <dbReference type="NCBI Taxonomy" id="2682810"/>
    <lineage>
        <taxon>Bacteria</taxon>
        <taxon>Bacillati</taxon>
        <taxon>Bacillota</taxon>
        <taxon>Clostridia</taxon>
        <taxon>Halanaerobiales</taxon>
        <taxon>Halanaerobiaceae</taxon>
        <taxon>Iocasia</taxon>
    </lineage>
</organism>
<feature type="transmembrane region" description="Helical" evidence="7">
    <location>
        <begin position="109"/>
        <end position="130"/>
    </location>
</feature>
<dbReference type="EMBL" id="CP046640">
    <property type="protein sequence ID" value="QTL99210.1"/>
    <property type="molecule type" value="Genomic_DNA"/>
</dbReference>
<evidence type="ECO:0000256" key="7">
    <source>
        <dbReference type="RuleBase" id="RU363032"/>
    </source>
</evidence>
<evidence type="ECO:0000256" key="6">
    <source>
        <dbReference type="ARBA" id="ARBA00023136"/>
    </source>
</evidence>
<dbReference type="SUPFAM" id="SSF161098">
    <property type="entry name" value="MetI-like"/>
    <property type="match status" value="1"/>
</dbReference>
<comment type="subcellular location">
    <subcellularLocation>
        <location evidence="1 7">Cell membrane</location>
        <topology evidence="1 7">Multi-pass membrane protein</topology>
    </subcellularLocation>
</comment>
<dbReference type="InterPro" id="IPR000515">
    <property type="entry name" value="MetI-like"/>
</dbReference>
<keyword evidence="5 7" id="KW-1133">Transmembrane helix</keyword>
<keyword evidence="6 7" id="KW-0472">Membrane</keyword>
<dbReference type="Proteomes" id="UP000665020">
    <property type="component" value="Chromosome"/>
</dbReference>
<dbReference type="GO" id="GO:0055085">
    <property type="term" value="P:transmembrane transport"/>
    <property type="evidence" value="ECO:0007669"/>
    <property type="project" value="InterPro"/>
</dbReference>
<dbReference type="InterPro" id="IPR051393">
    <property type="entry name" value="ABC_transporter_permease"/>
</dbReference>
<dbReference type="CDD" id="cd06261">
    <property type="entry name" value="TM_PBP2"/>
    <property type="match status" value="1"/>
</dbReference>
<dbReference type="InterPro" id="IPR035906">
    <property type="entry name" value="MetI-like_sf"/>
</dbReference>
<dbReference type="PANTHER" id="PTHR30193:SF37">
    <property type="entry name" value="INNER MEMBRANE ABC TRANSPORTER PERMEASE PROTEIN YCJO"/>
    <property type="match status" value="1"/>
</dbReference>
<feature type="domain" description="ABC transmembrane type-1" evidence="8">
    <location>
        <begin position="72"/>
        <end position="284"/>
    </location>
</feature>
<evidence type="ECO:0000313" key="10">
    <source>
        <dbReference type="Proteomes" id="UP000665020"/>
    </source>
</evidence>
<dbReference type="GO" id="GO:0005886">
    <property type="term" value="C:plasma membrane"/>
    <property type="evidence" value="ECO:0007669"/>
    <property type="project" value="UniProtKB-SubCell"/>
</dbReference>
<dbReference type="Gene3D" id="1.10.3720.10">
    <property type="entry name" value="MetI-like"/>
    <property type="match status" value="1"/>
</dbReference>
<dbReference type="PROSITE" id="PS50928">
    <property type="entry name" value="ABC_TM1"/>
    <property type="match status" value="1"/>
</dbReference>
<accession>A0A8A7KD74</accession>
<evidence type="ECO:0000256" key="2">
    <source>
        <dbReference type="ARBA" id="ARBA00022448"/>
    </source>
</evidence>
<protein>
    <submittedName>
        <fullName evidence="9">ABC transporter permease subunit</fullName>
    </submittedName>
</protein>
<evidence type="ECO:0000256" key="4">
    <source>
        <dbReference type="ARBA" id="ARBA00022692"/>
    </source>
</evidence>
<comment type="similarity">
    <text evidence="7">Belongs to the binding-protein-dependent transport system permease family.</text>
</comment>
<dbReference type="PANTHER" id="PTHR30193">
    <property type="entry name" value="ABC TRANSPORTER PERMEASE PROTEIN"/>
    <property type="match status" value="1"/>
</dbReference>
<proteinExistence type="inferred from homology"/>